<evidence type="ECO:0000256" key="1">
    <source>
        <dbReference type="SAM" id="Phobius"/>
    </source>
</evidence>
<keyword evidence="1" id="KW-0472">Membrane</keyword>
<dbReference type="RefSeq" id="WP_308494343.1">
    <property type="nucleotide sequence ID" value="NZ_BJYU01000113.1"/>
</dbReference>
<keyword evidence="3" id="KW-1185">Reference proteome</keyword>
<feature type="transmembrane region" description="Helical" evidence="1">
    <location>
        <begin position="52"/>
        <end position="75"/>
    </location>
</feature>
<feature type="transmembrane region" description="Helical" evidence="1">
    <location>
        <begin position="12"/>
        <end position="32"/>
    </location>
</feature>
<comment type="caution">
    <text evidence="2">The sequence shown here is derived from an EMBL/GenBank/DDBJ whole genome shotgun (WGS) entry which is preliminary data.</text>
</comment>
<evidence type="ECO:0000313" key="3">
    <source>
        <dbReference type="Proteomes" id="UP000321085"/>
    </source>
</evidence>
<organism evidence="2 3">
    <name type="scientific">Microvirga aerophila</name>
    <dbReference type="NCBI Taxonomy" id="670291"/>
    <lineage>
        <taxon>Bacteria</taxon>
        <taxon>Pseudomonadati</taxon>
        <taxon>Pseudomonadota</taxon>
        <taxon>Alphaproteobacteria</taxon>
        <taxon>Hyphomicrobiales</taxon>
        <taxon>Methylobacteriaceae</taxon>
        <taxon>Microvirga</taxon>
    </lineage>
</organism>
<reference evidence="2 3" key="1">
    <citation type="submission" date="2019-07" db="EMBL/GenBank/DDBJ databases">
        <title>Whole genome shotgun sequence of Microvirga aerophila NBRC 106136.</title>
        <authorList>
            <person name="Hosoyama A."/>
            <person name="Uohara A."/>
            <person name="Ohji S."/>
            <person name="Ichikawa N."/>
        </authorList>
    </citation>
    <scope>NUCLEOTIDE SEQUENCE [LARGE SCALE GENOMIC DNA]</scope>
    <source>
        <strain evidence="2 3">NBRC 106136</strain>
    </source>
</reference>
<dbReference type="InterPro" id="IPR011223">
    <property type="entry name" value="UCP028770"/>
</dbReference>
<dbReference type="Proteomes" id="UP000321085">
    <property type="component" value="Unassembled WGS sequence"/>
</dbReference>
<gene>
    <name evidence="2" type="ORF">MAE02_52850</name>
</gene>
<sequence length="120" mass="12754">MGFQMQGSGEWLYWLCLVIVIALVVAGTWAIYSLGGLPGRIARSRGHPQAAAISVCGWLGLITFVLWPVALVWAYTSPRGGQAAATSEDLDALLADLRRTSERVAAIEAGLGSTSPRRIA</sequence>
<keyword evidence="1" id="KW-0812">Transmembrane</keyword>
<dbReference type="AlphaFoldDB" id="A0A512C048"/>
<evidence type="ECO:0000313" key="2">
    <source>
        <dbReference type="EMBL" id="GEO17589.1"/>
    </source>
</evidence>
<evidence type="ECO:0008006" key="4">
    <source>
        <dbReference type="Google" id="ProtNLM"/>
    </source>
</evidence>
<proteinExistence type="predicted"/>
<keyword evidence="1" id="KW-1133">Transmembrane helix</keyword>
<accession>A0A512C048</accession>
<dbReference type="EMBL" id="BJYU01000113">
    <property type="protein sequence ID" value="GEO17589.1"/>
    <property type="molecule type" value="Genomic_DNA"/>
</dbReference>
<name>A0A512C048_9HYPH</name>
<dbReference type="Pfam" id="PF11742">
    <property type="entry name" value="DUF3302"/>
    <property type="match status" value="1"/>
</dbReference>
<protein>
    <recommendedName>
        <fullName evidence="4">DUF3302 domain-containing protein</fullName>
    </recommendedName>
</protein>